<dbReference type="InterPro" id="IPR036280">
    <property type="entry name" value="Multihaem_cyt_sf"/>
</dbReference>
<reference evidence="2 3" key="1">
    <citation type="submission" date="2015-01" db="EMBL/GenBank/DDBJ databases">
        <title>The Genome Sequence of Cladophialophora immunda CBS83496.</title>
        <authorList>
            <consortium name="The Broad Institute Genomics Platform"/>
            <person name="Cuomo C."/>
            <person name="de Hoog S."/>
            <person name="Gorbushina A."/>
            <person name="Stielow B."/>
            <person name="Teixiera M."/>
            <person name="Abouelleil A."/>
            <person name="Chapman S.B."/>
            <person name="Priest M."/>
            <person name="Young S.K."/>
            <person name="Wortman J."/>
            <person name="Nusbaum C."/>
            <person name="Birren B."/>
        </authorList>
    </citation>
    <scope>NUCLEOTIDE SEQUENCE [LARGE SCALE GENOMIC DNA]</scope>
    <source>
        <strain evidence="2 3">CBS 83496</strain>
    </source>
</reference>
<evidence type="ECO:0000313" key="3">
    <source>
        <dbReference type="Proteomes" id="UP000054466"/>
    </source>
</evidence>
<dbReference type="InterPro" id="IPR036047">
    <property type="entry name" value="F-box-like_dom_sf"/>
</dbReference>
<name>A0A0D2BRU4_9EURO</name>
<evidence type="ECO:0000259" key="1">
    <source>
        <dbReference type="PROSITE" id="PS50181"/>
    </source>
</evidence>
<dbReference type="GeneID" id="27351977"/>
<dbReference type="HOGENOM" id="CLU_953174_0_0_1"/>
<accession>A0A0D2BRU4</accession>
<dbReference type="AlphaFoldDB" id="A0A0D2BRU4"/>
<keyword evidence="3" id="KW-1185">Reference proteome</keyword>
<dbReference type="EMBL" id="KN847180">
    <property type="protein sequence ID" value="KIW21788.1"/>
    <property type="molecule type" value="Genomic_DNA"/>
</dbReference>
<dbReference type="PROSITE" id="PS50181">
    <property type="entry name" value="FBOX"/>
    <property type="match status" value="1"/>
</dbReference>
<evidence type="ECO:0000313" key="2">
    <source>
        <dbReference type="EMBL" id="KIW21788.1"/>
    </source>
</evidence>
<protein>
    <recommendedName>
        <fullName evidence="1">F-box domain-containing protein</fullName>
    </recommendedName>
</protein>
<proteinExistence type="predicted"/>
<dbReference type="OrthoDB" id="10437172at2759"/>
<dbReference type="RefSeq" id="XP_016242004.1">
    <property type="nucleotide sequence ID" value="XM_016400349.1"/>
</dbReference>
<dbReference type="SUPFAM" id="SSF81383">
    <property type="entry name" value="F-box domain"/>
    <property type="match status" value="1"/>
</dbReference>
<sequence>MATLIELPAELHIPIASHLELCDLLSLRQSCKALYRHEIYREKIRKELRCLDAQTKNAAEKCEKWLPSGSGLLIAIAGYETARNPILVSNWLRHAEQEQVPSIAASWASDRTKMRLYCGSCMAMKLLAAFPYADVRSNRKDHRSVSWKDIRRWNPSCKSKQTNCPTLHAQESGAGQCGDCRISAGYRGWLRLGPFAAEMIIRCETCHRIKRMAGNDPGCTKWLRQGNECYECHIQRPKYREIYRLLEIEEAKFARAEQRLKKARMLLNRQVPPSVEQAKRSIRSRVKRKRIP</sequence>
<organism evidence="2 3">
    <name type="scientific">Cladophialophora immunda</name>
    <dbReference type="NCBI Taxonomy" id="569365"/>
    <lineage>
        <taxon>Eukaryota</taxon>
        <taxon>Fungi</taxon>
        <taxon>Dikarya</taxon>
        <taxon>Ascomycota</taxon>
        <taxon>Pezizomycotina</taxon>
        <taxon>Eurotiomycetes</taxon>
        <taxon>Chaetothyriomycetidae</taxon>
        <taxon>Chaetothyriales</taxon>
        <taxon>Herpotrichiellaceae</taxon>
        <taxon>Cladophialophora</taxon>
    </lineage>
</organism>
<dbReference type="SUPFAM" id="SSF48695">
    <property type="entry name" value="Multiheme cytochromes"/>
    <property type="match status" value="1"/>
</dbReference>
<gene>
    <name evidence="2" type="ORF">PV07_12783</name>
</gene>
<dbReference type="VEuPathDB" id="FungiDB:PV07_12783"/>
<feature type="domain" description="F-box" evidence="1">
    <location>
        <begin position="1"/>
        <end position="43"/>
    </location>
</feature>
<dbReference type="InterPro" id="IPR001810">
    <property type="entry name" value="F-box_dom"/>
</dbReference>
<dbReference type="Proteomes" id="UP000054466">
    <property type="component" value="Unassembled WGS sequence"/>
</dbReference>